<dbReference type="AlphaFoldDB" id="A0A0D2EPM2"/>
<reference evidence="1 2" key="1">
    <citation type="submission" date="2015-01" db="EMBL/GenBank/DDBJ databases">
        <title>The Genome Sequence of Exophiala xenobiotica CBS118157.</title>
        <authorList>
            <consortium name="The Broad Institute Genomics Platform"/>
            <person name="Cuomo C."/>
            <person name="de Hoog S."/>
            <person name="Gorbushina A."/>
            <person name="Stielow B."/>
            <person name="Teixiera M."/>
            <person name="Abouelleil A."/>
            <person name="Chapman S.B."/>
            <person name="Priest M."/>
            <person name="Young S.K."/>
            <person name="Wortman J."/>
            <person name="Nusbaum C."/>
            <person name="Birren B."/>
        </authorList>
    </citation>
    <scope>NUCLEOTIDE SEQUENCE [LARGE SCALE GENOMIC DNA]</scope>
    <source>
        <strain evidence="1 2">CBS 118157</strain>
    </source>
</reference>
<dbReference type="HOGENOM" id="CLU_2171085_0_0_1"/>
<keyword evidence="2" id="KW-1185">Reference proteome</keyword>
<sequence length="110" mass="12302">MVSGTGIRRDHESVNFRERKPPCCCYKPSIMQYVRISASSISAAVRSAPSGVFVIHPMYRSDAGQNNASTDHPYFSLLKVMPTSQQRQNACKESPFRSSRNKMQVLCTGE</sequence>
<dbReference type="Proteomes" id="UP000054342">
    <property type="component" value="Unassembled WGS sequence"/>
</dbReference>
<accession>A0A0D2EPM2</accession>
<dbReference type="EMBL" id="KN847319">
    <property type="protein sequence ID" value="KIW57463.1"/>
    <property type="molecule type" value="Genomic_DNA"/>
</dbReference>
<evidence type="ECO:0000313" key="1">
    <source>
        <dbReference type="EMBL" id="KIW57463.1"/>
    </source>
</evidence>
<dbReference type="GeneID" id="25327919"/>
<organism evidence="1 2">
    <name type="scientific">Exophiala xenobiotica</name>
    <dbReference type="NCBI Taxonomy" id="348802"/>
    <lineage>
        <taxon>Eukaryota</taxon>
        <taxon>Fungi</taxon>
        <taxon>Dikarya</taxon>
        <taxon>Ascomycota</taxon>
        <taxon>Pezizomycotina</taxon>
        <taxon>Eurotiomycetes</taxon>
        <taxon>Chaetothyriomycetidae</taxon>
        <taxon>Chaetothyriales</taxon>
        <taxon>Herpotrichiellaceae</taxon>
        <taxon>Exophiala</taxon>
    </lineage>
</organism>
<evidence type="ECO:0000313" key="2">
    <source>
        <dbReference type="Proteomes" id="UP000054342"/>
    </source>
</evidence>
<proteinExistence type="predicted"/>
<protein>
    <submittedName>
        <fullName evidence="1">Uncharacterized protein</fullName>
    </submittedName>
</protein>
<dbReference type="RefSeq" id="XP_013318047.1">
    <property type="nucleotide sequence ID" value="XM_013462593.1"/>
</dbReference>
<name>A0A0D2EPM2_9EURO</name>
<gene>
    <name evidence="1" type="ORF">PV05_06011</name>
</gene>